<proteinExistence type="predicted"/>
<dbReference type="Proteomes" id="UP000748752">
    <property type="component" value="Unassembled WGS sequence"/>
</dbReference>
<evidence type="ECO:0000256" key="1">
    <source>
        <dbReference type="SAM" id="Coils"/>
    </source>
</evidence>
<sequence length="203" mass="22763">MQISDLNDLELSTIGEWPTPAKAVVVLVLCAAIGWAWYHFVTQDQLERLAQVEQEELELRETFEDKQDKAANLEDYQQQLAEMEESFGAMVRQLPDRTEVAGLLVDVSQTGLAAGLEFELFEPAGEQTKDFYAELPIRMRVNGRYHEFGRFISGLAALPRIVTIHNVQIAAPSQRGDAPGTDVSLTMEATVKTYRYLEEGAVQ</sequence>
<accession>A0ABS1CNG3</accession>
<dbReference type="EMBL" id="NRRV01000065">
    <property type="protein sequence ID" value="MBK1633039.1"/>
    <property type="molecule type" value="Genomic_DNA"/>
</dbReference>
<gene>
    <name evidence="3" type="ORF">CKO31_20235</name>
</gene>
<protein>
    <submittedName>
        <fullName evidence="3">Pilus assembly protein PilO</fullName>
    </submittedName>
</protein>
<evidence type="ECO:0000313" key="3">
    <source>
        <dbReference type="EMBL" id="MBK1633039.1"/>
    </source>
</evidence>
<dbReference type="InterPro" id="IPR014717">
    <property type="entry name" value="Transl_elong_EF1B/ribsomal_bS6"/>
</dbReference>
<keyword evidence="1" id="KW-0175">Coiled coil</keyword>
<evidence type="ECO:0000256" key="2">
    <source>
        <dbReference type="SAM" id="Phobius"/>
    </source>
</evidence>
<reference evidence="3 4" key="1">
    <citation type="journal article" date="2020" name="Microorganisms">
        <title>Osmotic Adaptation and Compatible Solute Biosynthesis of Phototrophic Bacteria as Revealed from Genome Analyses.</title>
        <authorList>
            <person name="Imhoff J.F."/>
            <person name="Rahn T."/>
            <person name="Kunzel S."/>
            <person name="Keller A."/>
            <person name="Neulinger S.C."/>
        </authorList>
    </citation>
    <scope>NUCLEOTIDE SEQUENCE [LARGE SCALE GENOMIC DNA]</scope>
    <source>
        <strain evidence="3 4">DSM 6210</strain>
    </source>
</reference>
<feature type="transmembrane region" description="Helical" evidence="2">
    <location>
        <begin position="20"/>
        <end position="38"/>
    </location>
</feature>
<comment type="caution">
    <text evidence="3">The sequence shown here is derived from an EMBL/GenBank/DDBJ whole genome shotgun (WGS) entry which is preliminary data.</text>
</comment>
<keyword evidence="2" id="KW-0472">Membrane</keyword>
<keyword evidence="2" id="KW-1133">Transmembrane helix</keyword>
<keyword evidence="4" id="KW-1185">Reference proteome</keyword>
<dbReference type="PIRSF" id="PIRSF016482">
    <property type="entry name" value="PilO"/>
    <property type="match status" value="1"/>
</dbReference>
<dbReference type="Pfam" id="PF04350">
    <property type="entry name" value="PilO"/>
    <property type="match status" value="1"/>
</dbReference>
<name>A0ABS1CNG3_9GAMM</name>
<dbReference type="RefSeq" id="WP_200240985.1">
    <property type="nucleotide sequence ID" value="NZ_NRRV01000065.1"/>
</dbReference>
<organism evidence="3 4">
    <name type="scientific">Thiohalocapsa halophila</name>
    <dbReference type="NCBI Taxonomy" id="69359"/>
    <lineage>
        <taxon>Bacteria</taxon>
        <taxon>Pseudomonadati</taxon>
        <taxon>Pseudomonadota</taxon>
        <taxon>Gammaproteobacteria</taxon>
        <taxon>Chromatiales</taxon>
        <taxon>Chromatiaceae</taxon>
        <taxon>Thiohalocapsa</taxon>
    </lineage>
</organism>
<dbReference type="Gene3D" id="3.30.70.60">
    <property type="match status" value="1"/>
</dbReference>
<feature type="coiled-coil region" evidence="1">
    <location>
        <begin position="49"/>
        <end position="93"/>
    </location>
</feature>
<dbReference type="PANTHER" id="PTHR39555:SF1">
    <property type="entry name" value="TYPE IV PILUS INNER MEMBRANE COMPONENT PILO"/>
    <property type="match status" value="1"/>
</dbReference>
<keyword evidence="2" id="KW-0812">Transmembrane</keyword>
<dbReference type="PANTHER" id="PTHR39555">
    <property type="entry name" value="FIMBRIAL ASSEMBLY PROTEIN PILO-LIKE PROTEIN-RELATED"/>
    <property type="match status" value="1"/>
</dbReference>
<dbReference type="Gene3D" id="1.10.287.540">
    <property type="entry name" value="Helix hairpin bin"/>
    <property type="match status" value="1"/>
</dbReference>
<evidence type="ECO:0000313" key="4">
    <source>
        <dbReference type="Proteomes" id="UP000748752"/>
    </source>
</evidence>
<dbReference type="InterPro" id="IPR007445">
    <property type="entry name" value="PilO"/>
</dbReference>